<sequence>MTATATGDDTDKLYPPSSDFVSGAHVDAARYEAMYRASVEDPAGFWGE</sequence>
<protein>
    <recommendedName>
        <fullName evidence="3">Acetyl-CoA synthetase-like protein</fullName>
    </recommendedName>
</protein>
<evidence type="ECO:0000313" key="2">
    <source>
        <dbReference type="Proteomes" id="UP000295142"/>
    </source>
</evidence>
<feature type="non-terminal residue" evidence="1">
    <location>
        <position position="48"/>
    </location>
</feature>
<comment type="caution">
    <text evidence="1">The sequence shown here is derived from an EMBL/GenBank/DDBJ whole genome shotgun (WGS) entry which is preliminary data.</text>
</comment>
<dbReference type="Proteomes" id="UP000295142">
    <property type="component" value="Unassembled WGS sequence"/>
</dbReference>
<dbReference type="AlphaFoldDB" id="A0A4R2K7K3"/>
<keyword evidence="2" id="KW-1185">Reference proteome</keyword>
<reference evidence="1 2" key="1">
    <citation type="submission" date="2019-03" db="EMBL/GenBank/DDBJ databases">
        <title>Genomic Encyclopedia of Type Strains, Phase IV (KMG-IV): sequencing the most valuable type-strain genomes for metagenomic binning, comparative biology and taxonomic classification.</title>
        <authorList>
            <person name="Goeker M."/>
        </authorList>
    </citation>
    <scope>NUCLEOTIDE SEQUENCE [LARGE SCALE GENOMIC DNA]</scope>
    <source>
        <strain evidence="1 2">DSM 4868</strain>
    </source>
</reference>
<organism evidence="1 2">
    <name type="scientific">Rhodovulum euryhalinum</name>
    <dbReference type="NCBI Taxonomy" id="35805"/>
    <lineage>
        <taxon>Bacteria</taxon>
        <taxon>Pseudomonadati</taxon>
        <taxon>Pseudomonadota</taxon>
        <taxon>Alphaproteobacteria</taxon>
        <taxon>Rhodobacterales</taxon>
        <taxon>Paracoccaceae</taxon>
        <taxon>Rhodovulum</taxon>
    </lineage>
</organism>
<gene>
    <name evidence="1" type="ORF">EV655_11662</name>
</gene>
<evidence type="ECO:0008006" key="3">
    <source>
        <dbReference type="Google" id="ProtNLM"/>
    </source>
</evidence>
<dbReference type="EMBL" id="SLWW01000016">
    <property type="protein sequence ID" value="TCO69333.1"/>
    <property type="molecule type" value="Genomic_DNA"/>
</dbReference>
<evidence type="ECO:0000313" key="1">
    <source>
        <dbReference type="EMBL" id="TCO69333.1"/>
    </source>
</evidence>
<accession>A0A4R2K7K3</accession>
<proteinExistence type="predicted"/>
<name>A0A4R2K7K3_9RHOB</name>